<protein>
    <submittedName>
        <fullName evidence="2">Uncharacterized protein</fullName>
    </submittedName>
</protein>
<proteinExistence type="predicted"/>
<evidence type="ECO:0000256" key="1">
    <source>
        <dbReference type="SAM" id="MobiDB-lite"/>
    </source>
</evidence>
<dbReference type="OrthoDB" id="5419922at2759"/>
<evidence type="ECO:0000313" key="3">
    <source>
        <dbReference type="Proteomes" id="UP000663193"/>
    </source>
</evidence>
<evidence type="ECO:0000313" key="2">
    <source>
        <dbReference type="EMBL" id="QRD00183.1"/>
    </source>
</evidence>
<keyword evidence="3" id="KW-1185">Reference proteome</keyword>
<feature type="compositionally biased region" description="Basic and acidic residues" evidence="1">
    <location>
        <begin position="200"/>
        <end position="212"/>
    </location>
</feature>
<feature type="compositionally biased region" description="Low complexity" evidence="1">
    <location>
        <begin position="499"/>
        <end position="510"/>
    </location>
</feature>
<feature type="compositionally biased region" description="Polar residues" evidence="1">
    <location>
        <begin position="469"/>
        <end position="488"/>
    </location>
</feature>
<gene>
    <name evidence="2" type="ORF">JI435_070810</name>
</gene>
<organism evidence="2 3">
    <name type="scientific">Phaeosphaeria nodorum (strain SN15 / ATCC MYA-4574 / FGSC 10173)</name>
    <name type="common">Glume blotch fungus</name>
    <name type="synonym">Parastagonospora nodorum</name>
    <dbReference type="NCBI Taxonomy" id="321614"/>
    <lineage>
        <taxon>Eukaryota</taxon>
        <taxon>Fungi</taxon>
        <taxon>Dikarya</taxon>
        <taxon>Ascomycota</taxon>
        <taxon>Pezizomycotina</taxon>
        <taxon>Dothideomycetes</taxon>
        <taxon>Pleosporomycetidae</taxon>
        <taxon>Pleosporales</taxon>
        <taxon>Pleosporineae</taxon>
        <taxon>Phaeosphaeriaceae</taxon>
        <taxon>Parastagonospora</taxon>
    </lineage>
</organism>
<sequence length="685" mass="75405">MRSTLHPHLKRGLDHDDFYLDPADMIEDIPHEYRNSQEQAAKRQRVEKIAAQYIKGRLPTILTASLRGPFNDGWKNPWAKEKKAKRRVLNKENSTSSDGNAVRGKAGPRKNKPTETERRTRSAGKKASEEQAVASPETSRAIHSHTEQYEESHTLDVIEVPPATAPSPDQDTSSATEFFSVDTERCVRQQSPLTDPFWLRRPESQRRVDMRTSTRTGTDLSPTHTRGNRAQPDRRKTLQLAVPKAPVGLRLPASKAAAPENLHSSASASMVISSPAHAIVPGPTILQQTPSLPSEIQPAQIHSAAETIPTLTPITSQKLPLVDHPNRGLNREAIQRSAERLVDVHSASQSSNSQSKRIEQVGLDETAAPKQSENGHPTPLMPESSTGFVYKKVGSTKWNISNAPRSKPRAVNFNSSPAGKDIAIPSKPSSQKSDTVGGKTLGALPTAVEDVLQPEKPMSRSEPDGLAQEQESLVSNTSSRQSAMSTQAAMLLAQREFQESTFPTSSSETPRPWSQPDEETPWQILPELSPAITPLSVFRPQLEQAHPLASVPRGPPLSTQDLFAAASPFAFSTIKKKSDAPQHSNLRMSLTSFSDPDEHTSYASQQSPSYSDRIPLKEKNVAPSPWKLSFEKARQNSQHSYKGDKKRSVGDVELPQLDFRTSLDDYGSTGSFRFADRLLRNPNDP</sequence>
<reference evidence="3" key="1">
    <citation type="journal article" date="2021" name="BMC Genomics">
        <title>Chromosome-level genome assembly and manually-curated proteome of model necrotroph Parastagonospora nodorum Sn15 reveals a genome-wide trove of candidate effector homologs, and redundancy of virulence-related functions within an accessory chromosome.</title>
        <authorList>
            <person name="Bertazzoni S."/>
            <person name="Jones D.A.B."/>
            <person name="Phan H.T."/>
            <person name="Tan K.-C."/>
            <person name="Hane J.K."/>
        </authorList>
    </citation>
    <scope>NUCLEOTIDE SEQUENCE [LARGE SCALE GENOMIC DNA]</scope>
    <source>
        <strain evidence="3">SN15 / ATCC MYA-4574 / FGSC 10173)</strain>
    </source>
</reference>
<feature type="region of interest" description="Disordered" evidence="1">
    <location>
        <begin position="575"/>
        <end position="616"/>
    </location>
</feature>
<dbReference type="AlphaFoldDB" id="A0A7U2I5K4"/>
<feature type="region of interest" description="Disordered" evidence="1">
    <location>
        <begin position="65"/>
        <end position="153"/>
    </location>
</feature>
<dbReference type="Proteomes" id="UP000663193">
    <property type="component" value="Chromosome 10"/>
</dbReference>
<feature type="compositionally biased region" description="Polar residues" evidence="1">
    <location>
        <begin position="581"/>
        <end position="594"/>
    </location>
</feature>
<feature type="region of interest" description="Disordered" evidence="1">
    <location>
        <begin position="399"/>
        <end position="520"/>
    </location>
</feature>
<name>A0A7U2I5K4_PHANO</name>
<feature type="region of interest" description="Disordered" evidence="1">
    <location>
        <begin position="367"/>
        <end position="386"/>
    </location>
</feature>
<feature type="region of interest" description="Disordered" evidence="1">
    <location>
        <begin position="200"/>
        <end position="235"/>
    </location>
</feature>
<feature type="compositionally biased region" description="Basic and acidic residues" evidence="1">
    <location>
        <begin position="144"/>
        <end position="153"/>
    </location>
</feature>
<dbReference type="EMBL" id="CP069032">
    <property type="protein sequence ID" value="QRD00183.1"/>
    <property type="molecule type" value="Genomic_DNA"/>
</dbReference>
<feature type="compositionally biased region" description="Polar residues" evidence="1">
    <location>
        <begin position="213"/>
        <end position="225"/>
    </location>
</feature>
<dbReference type="VEuPathDB" id="FungiDB:JI435_070810"/>
<accession>A0A7U2I5K4</accession>
<feature type="compositionally biased region" description="Polar residues" evidence="1">
    <location>
        <begin position="601"/>
        <end position="610"/>
    </location>
</feature>